<organism evidence="1 2">
    <name type="scientific">Eupransor demetentiae</name>
    <dbReference type="NCBI Taxonomy" id="3109584"/>
    <lineage>
        <taxon>Bacteria</taxon>
        <taxon>Bacillati</taxon>
        <taxon>Bacillota</taxon>
        <taxon>Bacilli</taxon>
        <taxon>Lactobacillales</taxon>
        <taxon>Lactobacillaceae</taxon>
        <taxon>Eupransor</taxon>
    </lineage>
</organism>
<evidence type="ECO:0008006" key="3">
    <source>
        <dbReference type="Google" id="ProtNLM"/>
    </source>
</evidence>
<evidence type="ECO:0000313" key="2">
    <source>
        <dbReference type="Proteomes" id="UP001314241"/>
    </source>
</evidence>
<comment type="caution">
    <text evidence="1">The sequence shown here is derived from an EMBL/GenBank/DDBJ whole genome shotgun (WGS) entry which is preliminary data.</text>
</comment>
<dbReference type="Gene3D" id="3.30.1820.10">
    <property type="entry name" value="Lp2179-like"/>
    <property type="match status" value="1"/>
</dbReference>
<proteinExistence type="predicted"/>
<evidence type="ECO:0000313" key="1">
    <source>
        <dbReference type="EMBL" id="CAK8054084.1"/>
    </source>
</evidence>
<gene>
    <name evidence="1" type="ORF">R54876_GBNLAHCA_00644</name>
</gene>
<dbReference type="InterPro" id="IPR035942">
    <property type="entry name" value="Lp2179-like_sf"/>
</dbReference>
<protein>
    <recommendedName>
        <fullName evidence="3">Cysteine desulfurase</fullName>
    </recommendedName>
</protein>
<sequence length="113" mass="12642">MAFAKEVTMPGDATYRLNPNIKQFALLDLGFLKNNAGAFVLHRALEPDKLLDQSIKLKITVSKDLSGFKMSTVSAGDTARVDINANPNAAEMNELYHYFLDELIQRQVLEKVQ</sequence>
<accession>A0ABP0EP72</accession>
<dbReference type="RefSeq" id="WP_349641626.1">
    <property type="nucleotide sequence ID" value="NZ_CAWVOH010000001.1"/>
</dbReference>
<reference evidence="1 2" key="1">
    <citation type="submission" date="2024-01" db="EMBL/GenBank/DDBJ databases">
        <authorList>
            <person name="Botero Cardona J."/>
        </authorList>
    </citation>
    <scope>NUCLEOTIDE SEQUENCE [LARGE SCALE GENOMIC DNA]</scope>
    <source>
        <strain evidence="1 2">LMG 33000</strain>
    </source>
</reference>
<dbReference type="Pfam" id="PF08866">
    <property type="entry name" value="DUF1831"/>
    <property type="match status" value="1"/>
</dbReference>
<dbReference type="Proteomes" id="UP001314241">
    <property type="component" value="Unassembled WGS sequence"/>
</dbReference>
<keyword evidence="2" id="KW-1185">Reference proteome</keyword>
<dbReference type="EMBL" id="CAWVOH010000001">
    <property type="protein sequence ID" value="CAK8054084.1"/>
    <property type="molecule type" value="Genomic_DNA"/>
</dbReference>
<dbReference type="InterPro" id="IPR014965">
    <property type="entry name" value="Amino_acid_metab_prot_put"/>
</dbReference>
<dbReference type="SUPFAM" id="SSF160800">
    <property type="entry name" value="Lp2179-like"/>
    <property type="match status" value="1"/>
</dbReference>
<name>A0ABP0EP72_9LACO</name>